<evidence type="ECO:0000256" key="3">
    <source>
        <dbReference type="ARBA" id="ARBA00022722"/>
    </source>
</evidence>
<accession>S3BI60</accession>
<evidence type="ECO:0000313" key="10">
    <source>
        <dbReference type="Proteomes" id="UP000014400"/>
    </source>
</evidence>
<dbReference type="PANTHER" id="PTHR33653:SF1">
    <property type="entry name" value="RIBONUCLEASE VAPC2"/>
    <property type="match status" value="1"/>
</dbReference>
<dbReference type="EMBL" id="ATCF01000018">
    <property type="protein sequence ID" value="EPD99035.1"/>
    <property type="molecule type" value="Genomic_DNA"/>
</dbReference>
<dbReference type="GO" id="GO:0016787">
    <property type="term" value="F:hydrolase activity"/>
    <property type="evidence" value="ECO:0007669"/>
    <property type="project" value="UniProtKB-KW"/>
</dbReference>
<feature type="domain" description="PIN" evidence="8">
    <location>
        <begin position="3"/>
        <end position="123"/>
    </location>
</feature>
<dbReference type="GeneID" id="64060903"/>
<dbReference type="GO" id="GO:0004518">
    <property type="term" value="F:nuclease activity"/>
    <property type="evidence" value="ECO:0007669"/>
    <property type="project" value="UniProtKB-KW"/>
</dbReference>
<dbReference type="Gene3D" id="3.40.50.1010">
    <property type="entry name" value="5'-nuclease"/>
    <property type="match status" value="1"/>
</dbReference>
<sequence>MFLLDTNAVSESRKLATSNVDPVFKNWIDEIDPNLLYVSVISLMELEVGILRISRRDTRQGIVLREWFDMEIKPNYEGRVLDITPDIAYTCARLNVPDPRPYQDAWIAATALVHGMTVVTRNVRDFVPMNVSLLCPFTQPH</sequence>
<dbReference type="eggNOG" id="COG1487">
    <property type="taxonomic scope" value="Bacteria"/>
</dbReference>
<evidence type="ECO:0000256" key="2">
    <source>
        <dbReference type="ARBA" id="ARBA00022649"/>
    </source>
</evidence>
<comment type="cofactor">
    <cofactor evidence="1">
        <name>Mg(2+)</name>
        <dbReference type="ChEBI" id="CHEBI:18420"/>
    </cofactor>
</comment>
<keyword evidence="3" id="KW-0540">Nuclease</keyword>
<keyword evidence="2" id="KW-1277">Toxin-antitoxin system</keyword>
<dbReference type="RefSeq" id="WP_005428774.1">
    <property type="nucleotide sequence ID" value="NZ_KE150480.1"/>
</dbReference>
<evidence type="ECO:0000313" key="9">
    <source>
        <dbReference type="EMBL" id="EPD99035.1"/>
    </source>
</evidence>
<organism evidence="9 10">
    <name type="scientific">Sutterella wadsworthensis HGA0223</name>
    <dbReference type="NCBI Taxonomy" id="1203554"/>
    <lineage>
        <taxon>Bacteria</taxon>
        <taxon>Pseudomonadati</taxon>
        <taxon>Pseudomonadota</taxon>
        <taxon>Betaproteobacteria</taxon>
        <taxon>Burkholderiales</taxon>
        <taxon>Sutterellaceae</taxon>
        <taxon>Sutterella</taxon>
    </lineage>
</organism>
<dbReference type="STRING" id="1203554.HMPREF1476_01306"/>
<keyword evidence="4" id="KW-0479">Metal-binding</keyword>
<dbReference type="Pfam" id="PF01850">
    <property type="entry name" value="PIN"/>
    <property type="match status" value="1"/>
</dbReference>
<dbReference type="AlphaFoldDB" id="S3BI60"/>
<reference evidence="9 10" key="1">
    <citation type="submission" date="2013-04" db="EMBL/GenBank/DDBJ databases">
        <title>The Genome Sequence of Sutterella wadsworthensis HGA0223.</title>
        <authorList>
            <consortium name="The Broad Institute Genomics Platform"/>
            <person name="Earl A."/>
            <person name="Ward D."/>
            <person name="Feldgarden M."/>
            <person name="Gevers D."/>
            <person name="Schmidt T.M."/>
            <person name="Dover J."/>
            <person name="Dai D."/>
            <person name="Walker B."/>
            <person name="Young S."/>
            <person name="Zeng Q."/>
            <person name="Gargeya S."/>
            <person name="Fitzgerald M."/>
            <person name="Haas B."/>
            <person name="Abouelleil A."/>
            <person name="Allen A.W."/>
            <person name="Alvarado L."/>
            <person name="Arachchi H.M."/>
            <person name="Berlin A.M."/>
            <person name="Chapman S.B."/>
            <person name="Gainer-Dewar J."/>
            <person name="Goldberg J."/>
            <person name="Griggs A."/>
            <person name="Gujja S."/>
            <person name="Hansen M."/>
            <person name="Howarth C."/>
            <person name="Imamovic A."/>
            <person name="Ireland A."/>
            <person name="Larimer J."/>
            <person name="McCowan C."/>
            <person name="Murphy C."/>
            <person name="Pearson M."/>
            <person name="Poon T.W."/>
            <person name="Priest M."/>
            <person name="Roberts A."/>
            <person name="Saif S."/>
            <person name="Shea T."/>
            <person name="Sisk P."/>
            <person name="Sykes S."/>
            <person name="Wortman J."/>
            <person name="Nusbaum C."/>
            <person name="Birren B."/>
        </authorList>
    </citation>
    <scope>NUCLEOTIDE SEQUENCE [LARGE SCALE GENOMIC DNA]</scope>
    <source>
        <strain evidence="9 10">HGA0223</strain>
    </source>
</reference>
<protein>
    <recommendedName>
        <fullName evidence="8">PIN domain-containing protein</fullName>
    </recommendedName>
</protein>
<comment type="caution">
    <text evidence="9">The sequence shown here is derived from an EMBL/GenBank/DDBJ whole genome shotgun (WGS) entry which is preliminary data.</text>
</comment>
<evidence type="ECO:0000256" key="1">
    <source>
        <dbReference type="ARBA" id="ARBA00001946"/>
    </source>
</evidence>
<dbReference type="InterPro" id="IPR050556">
    <property type="entry name" value="Type_II_TA_system_RNase"/>
</dbReference>
<dbReference type="HOGENOM" id="CLU_118482_8_0_4"/>
<comment type="similarity">
    <text evidence="7">Belongs to the PINc/VapC protein family.</text>
</comment>
<proteinExistence type="inferred from homology"/>
<evidence type="ECO:0000256" key="6">
    <source>
        <dbReference type="ARBA" id="ARBA00022842"/>
    </source>
</evidence>
<dbReference type="InterPro" id="IPR029060">
    <property type="entry name" value="PIN-like_dom_sf"/>
</dbReference>
<dbReference type="InterPro" id="IPR002716">
    <property type="entry name" value="PIN_dom"/>
</dbReference>
<dbReference type="CDD" id="cd18746">
    <property type="entry name" value="PIN_VapC4-5_FitB-like"/>
    <property type="match status" value="1"/>
</dbReference>
<evidence type="ECO:0000256" key="4">
    <source>
        <dbReference type="ARBA" id="ARBA00022723"/>
    </source>
</evidence>
<keyword evidence="5" id="KW-0378">Hydrolase</keyword>
<dbReference type="PANTHER" id="PTHR33653">
    <property type="entry name" value="RIBONUCLEASE VAPC2"/>
    <property type="match status" value="1"/>
</dbReference>
<dbReference type="PATRIC" id="fig|1203554.3.peg.1366"/>
<dbReference type="Proteomes" id="UP000014400">
    <property type="component" value="Unassembled WGS sequence"/>
</dbReference>
<evidence type="ECO:0000259" key="8">
    <source>
        <dbReference type="Pfam" id="PF01850"/>
    </source>
</evidence>
<name>S3BI60_9BURK</name>
<gene>
    <name evidence="9" type="ORF">HMPREF1476_01306</name>
</gene>
<keyword evidence="6" id="KW-0460">Magnesium</keyword>
<evidence type="ECO:0000256" key="7">
    <source>
        <dbReference type="ARBA" id="ARBA00038093"/>
    </source>
</evidence>
<keyword evidence="10" id="KW-1185">Reference proteome</keyword>
<dbReference type="GO" id="GO:0046872">
    <property type="term" value="F:metal ion binding"/>
    <property type="evidence" value="ECO:0007669"/>
    <property type="project" value="UniProtKB-KW"/>
</dbReference>
<evidence type="ECO:0000256" key="5">
    <source>
        <dbReference type="ARBA" id="ARBA00022801"/>
    </source>
</evidence>
<dbReference type="SUPFAM" id="SSF88723">
    <property type="entry name" value="PIN domain-like"/>
    <property type="match status" value="1"/>
</dbReference>